<evidence type="ECO:0000313" key="5">
    <source>
        <dbReference type="EMBL" id="PLR83004.1"/>
    </source>
</evidence>
<dbReference type="Proteomes" id="UP000235114">
    <property type="component" value="Unassembled WGS sequence"/>
</dbReference>
<dbReference type="AlphaFoldDB" id="A0A2N5GMF8"/>
<dbReference type="PANTHER" id="PTHR46317:SF1">
    <property type="entry name" value="HYDROLASE, TATD FAMILY"/>
    <property type="match status" value="1"/>
</dbReference>
<feature type="binding site" evidence="4">
    <location>
        <position position="134"/>
    </location>
    <ligand>
        <name>a divalent metal cation</name>
        <dbReference type="ChEBI" id="CHEBI:60240"/>
        <label>2</label>
    </ligand>
</feature>
<accession>A0A2N5GMF8</accession>
<protein>
    <submittedName>
        <fullName evidence="5">TatD family deoxyribonuclease</fullName>
    </submittedName>
</protein>
<dbReference type="EMBL" id="PGVA01000024">
    <property type="protein sequence ID" value="PLR83004.1"/>
    <property type="molecule type" value="Genomic_DNA"/>
</dbReference>
<evidence type="ECO:0000313" key="7">
    <source>
        <dbReference type="Proteomes" id="UP000234951"/>
    </source>
</evidence>
<name>A0A2N5GMF8_9BACI</name>
<dbReference type="SUPFAM" id="SSF51556">
    <property type="entry name" value="Metallo-dependent hydrolases"/>
    <property type="match status" value="1"/>
</dbReference>
<dbReference type="InterPro" id="IPR032466">
    <property type="entry name" value="Metal_Hydrolase"/>
</dbReference>
<evidence type="ECO:0000256" key="2">
    <source>
        <dbReference type="ARBA" id="ARBA00022723"/>
    </source>
</evidence>
<dbReference type="InterPro" id="IPR001130">
    <property type="entry name" value="TatD-like"/>
</dbReference>
<dbReference type="PROSITE" id="PS01137">
    <property type="entry name" value="TATD_1"/>
    <property type="match status" value="1"/>
</dbReference>
<dbReference type="CDD" id="cd01310">
    <property type="entry name" value="TatD_DNAse"/>
    <property type="match status" value="1"/>
</dbReference>
<dbReference type="GO" id="GO:0016788">
    <property type="term" value="F:hydrolase activity, acting on ester bonds"/>
    <property type="evidence" value="ECO:0007669"/>
    <property type="project" value="InterPro"/>
</dbReference>
<reference evidence="6 8" key="2">
    <citation type="submission" date="2017-12" db="EMBL/GenBank/DDBJ databases">
        <title>Comparative Functional Genomics of Dry Heat Resistant strains isolated from the Viking Spacecraft.</title>
        <authorList>
            <person name="Seuylemezian A."/>
            <person name="Cooper K."/>
            <person name="Vaishampayan P."/>
        </authorList>
    </citation>
    <scope>NUCLEOTIDE SEQUENCE [LARGE SCALE GENOMIC DNA]</scope>
    <source>
        <strain evidence="6 8">ATCC 29669</strain>
    </source>
</reference>
<keyword evidence="3" id="KW-0378">Hydrolase</keyword>
<dbReference type="Gene3D" id="3.20.20.140">
    <property type="entry name" value="Metal-dependent hydrolases"/>
    <property type="match status" value="1"/>
</dbReference>
<evidence type="ECO:0000256" key="1">
    <source>
        <dbReference type="ARBA" id="ARBA00009275"/>
    </source>
</evidence>
<comment type="similarity">
    <text evidence="1">Belongs to the metallo-dependent hydrolases superfamily. TatD-type hydrolase family.</text>
</comment>
<proteinExistence type="inferred from homology"/>
<evidence type="ECO:0000313" key="8">
    <source>
        <dbReference type="Proteomes" id="UP000235114"/>
    </source>
</evidence>
<feature type="binding site" evidence="4">
    <location>
        <position position="10"/>
    </location>
    <ligand>
        <name>a divalent metal cation</name>
        <dbReference type="ChEBI" id="CHEBI:60240"/>
        <label>1</label>
    </ligand>
</feature>
<evidence type="ECO:0000256" key="3">
    <source>
        <dbReference type="ARBA" id="ARBA00022801"/>
    </source>
</evidence>
<sequence length="259" mass="30050">MNKIIDAHIHLDQYSDDEIEKFFLDGNSIDKVISVSMNLQSCKRNLELSFRDSRILPAFGYHPEQALPTGRELADLLEWMEKHRNTMVAVGEVGLPFYRRKKDKQGEFPLQQYIELLETFVIHAKRWGKPIILHAVYDDASIVCGLLEKHSIVKAHFHWFKGDAKTLRRIAENGYYISITPDIVYEKEIQSMVSDFPLGQLMVETDGPWPFEGPFQGIKTHPNMIHASIKIIAQIKNLPEPDVYRRLYINTLKFYSLAF</sequence>
<feature type="binding site" evidence="4">
    <location>
        <position position="158"/>
    </location>
    <ligand>
        <name>a divalent metal cation</name>
        <dbReference type="ChEBI" id="CHEBI:60240"/>
        <label>2</label>
    </ligand>
</feature>
<feature type="binding site" evidence="4">
    <location>
        <position position="206"/>
    </location>
    <ligand>
        <name>a divalent metal cation</name>
        <dbReference type="ChEBI" id="CHEBI:60240"/>
        <label>1</label>
    </ligand>
</feature>
<dbReference type="PANTHER" id="PTHR46317">
    <property type="entry name" value="HYDROLASE OF PHP SUPERFAMILY-RELATED PROTEIN"/>
    <property type="match status" value="1"/>
</dbReference>
<feature type="binding site" evidence="4">
    <location>
        <position position="8"/>
    </location>
    <ligand>
        <name>a divalent metal cation</name>
        <dbReference type="ChEBI" id="CHEBI:60240"/>
        <label>1</label>
    </ligand>
</feature>
<evidence type="ECO:0000256" key="4">
    <source>
        <dbReference type="PIRSR" id="PIRSR005902-1"/>
    </source>
</evidence>
<dbReference type="OrthoDB" id="9775608at2"/>
<keyword evidence="8" id="KW-1185">Reference proteome</keyword>
<dbReference type="Pfam" id="PF01026">
    <property type="entry name" value="TatD_DNase"/>
    <property type="match status" value="1"/>
</dbReference>
<dbReference type="PIRSF" id="PIRSF005902">
    <property type="entry name" value="DNase_TatD"/>
    <property type="match status" value="1"/>
</dbReference>
<gene>
    <name evidence="5" type="ORF">CU635_11055</name>
    <name evidence="6" type="ORF">CVD25_10145</name>
</gene>
<organism evidence="5 7">
    <name type="scientific">Bacillus canaveralius</name>
    <dbReference type="NCBI Taxonomy" id="1403243"/>
    <lineage>
        <taxon>Bacteria</taxon>
        <taxon>Bacillati</taxon>
        <taxon>Bacillota</taxon>
        <taxon>Bacilli</taxon>
        <taxon>Bacillales</taxon>
        <taxon>Bacillaceae</taxon>
        <taxon>Bacillus</taxon>
    </lineage>
</organism>
<dbReference type="GO" id="GO:0046872">
    <property type="term" value="F:metal ion binding"/>
    <property type="evidence" value="ECO:0007669"/>
    <property type="project" value="UniProtKB-KW"/>
</dbReference>
<dbReference type="RefSeq" id="WP_101577419.1">
    <property type="nucleotide sequence ID" value="NZ_PGVA01000024.1"/>
</dbReference>
<keyword evidence="2 4" id="KW-0479">Metal-binding</keyword>
<dbReference type="EMBL" id="PGVD01000028">
    <property type="protein sequence ID" value="PLR96992.1"/>
    <property type="molecule type" value="Genomic_DNA"/>
</dbReference>
<feature type="binding site" evidence="4">
    <location>
        <position position="92"/>
    </location>
    <ligand>
        <name>a divalent metal cation</name>
        <dbReference type="ChEBI" id="CHEBI:60240"/>
        <label>1</label>
    </ligand>
</feature>
<dbReference type="Proteomes" id="UP000234951">
    <property type="component" value="Unassembled WGS sequence"/>
</dbReference>
<evidence type="ECO:0000313" key="6">
    <source>
        <dbReference type="EMBL" id="PLR96992.1"/>
    </source>
</evidence>
<dbReference type="InterPro" id="IPR018228">
    <property type="entry name" value="DNase_TatD-rel_CS"/>
</dbReference>
<comment type="caution">
    <text evidence="5">The sequence shown here is derived from an EMBL/GenBank/DDBJ whole genome shotgun (WGS) entry which is preliminary data.</text>
</comment>
<reference evidence="5 7" key="1">
    <citation type="submission" date="2017-11" db="EMBL/GenBank/DDBJ databases">
        <title>Comparitive Functional Genomics of Dry Heat Resistant strains isolated from the Viking Spacecraft.</title>
        <authorList>
            <person name="Seuylemezian A."/>
            <person name="Cooper K."/>
            <person name="Vaishampayan P."/>
        </authorList>
    </citation>
    <scope>NUCLEOTIDE SEQUENCE [LARGE SCALE GENOMIC DNA]</scope>
    <source>
        <strain evidence="5 7">M4.6</strain>
    </source>
</reference>